<proteinExistence type="predicted"/>
<dbReference type="EMBL" id="CADEAL010003934">
    <property type="protein sequence ID" value="CAB1447040.1"/>
    <property type="molecule type" value="Genomic_DNA"/>
</dbReference>
<dbReference type="AlphaFoldDB" id="A0A9N7VCY4"/>
<name>A0A9N7VCY4_PLEPL</name>
<protein>
    <submittedName>
        <fullName evidence="1">Uncharacterized protein</fullName>
    </submittedName>
</protein>
<evidence type="ECO:0000313" key="1">
    <source>
        <dbReference type="EMBL" id="CAB1447040.1"/>
    </source>
</evidence>
<organism evidence="1 2">
    <name type="scientific">Pleuronectes platessa</name>
    <name type="common">European plaice</name>
    <dbReference type="NCBI Taxonomy" id="8262"/>
    <lineage>
        <taxon>Eukaryota</taxon>
        <taxon>Metazoa</taxon>
        <taxon>Chordata</taxon>
        <taxon>Craniata</taxon>
        <taxon>Vertebrata</taxon>
        <taxon>Euteleostomi</taxon>
        <taxon>Actinopterygii</taxon>
        <taxon>Neopterygii</taxon>
        <taxon>Teleostei</taxon>
        <taxon>Neoteleostei</taxon>
        <taxon>Acanthomorphata</taxon>
        <taxon>Carangaria</taxon>
        <taxon>Pleuronectiformes</taxon>
        <taxon>Pleuronectoidei</taxon>
        <taxon>Pleuronectidae</taxon>
        <taxon>Pleuronectes</taxon>
    </lineage>
</organism>
<comment type="caution">
    <text evidence="1">The sequence shown here is derived from an EMBL/GenBank/DDBJ whole genome shotgun (WGS) entry which is preliminary data.</text>
</comment>
<evidence type="ECO:0000313" key="2">
    <source>
        <dbReference type="Proteomes" id="UP001153269"/>
    </source>
</evidence>
<accession>A0A9N7VCY4</accession>
<dbReference type="Proteomes" id="UP001153269">
    <property type="component" value="Unassembled WGS sequence"/>
</dbReference>
<reference evidence="1" key="1">
    <citation type="submission" date="2020-03" db="EMBL/GenBank/DDBJ databases">
        <authorList>
            <person name="Weist P."/>
        </authorList>
    </citation>
    <scope>NUCLEOTIDE SEQUENCE</scope>
</reference>
<sequence>MASPLSAALGNVRLSHHLCTELSSVPVNTMTVKSRLEILAWFYPGEPRGARWEYYIVIIMGECRVPGETEFFSGGEAGYFGTVRVVSDTSGALSLLVILVFNLIHCHWTLSLQGPPQNTETEITPC</sequence>
<keyword evidence="2" id="KW-1185">Reference proteome</keyword>
<gene>
    <name evidence="1" type="ORF">PLEPLA_LOCUS34741</name>
</gene>